<accession>A0A1U7W547</accession>
<dbReference type="Proteomes" id="UP000189701">
    <property type="component" value="Unplaced"/>
</dbReference>
<keyword evidence="1" id="KW-1185">Reference proteome</keyword>
<name>A0A1U7W547_NICSY</name>
<reference evidence="1" key="1">
    <citation type="journal article" date="2013" name="Genome Biol.">
        <title>Reference genomes and transcriptomes of Nicotiana sylvestris and Nicotiana tomentosiformis.</title>
        <authorList>
            <person name="Sierro N."/>
            <person name="Battey J.N."/>
            <person name="Ouadi S."/>
            <person name="Bovet L."/>
            <person name="Goepfert S."/>
            <person name="Bakaher N."/>
            <person name="Peitsch M.C."/>
            <person name="Ivanov N.V."/>
        </authorList>
    </citation>
    <scope>NUCLEOTIDE SEQUENCE [LARGE SCALE GENOMIC DNA]</scope>
</reference>
<dbReference type="PANTHER" id="PTHR33240">
    <property type="entry name" value="OS08G0508500 PROTEIN"/>
    <property type="match status" value="1"/>
</dbReference>
<evidence type="ECO:0000313" key="2">
    <source>
        <dbReference type="RefSeq" id="XP_009773733.1"/>
    </source>
</evidence>
<protein>
    <submittedName>
        <fullName evidence="2">Uncharacterized protein LOC104223899</fullName>
    </submittedName>
</protein>
<dbReference type="OrthoDB" id="2919534at2759"/>
<dbReference type="PANTHER" id="PTHR33240:SF8">
    <property type="entry name" value="OS03G0439900 PROTEIN"/>
    <property type="match status" value="1"/>
</dbReference>
<dbReference type="RefSeq" id="XP_009773733.1">
    <property type="nucleotide sequence ID" value="XM_009775431.1"/>
</dbReference>
<organism evidence="1 2">
    <name type="scientific">Nicotiana sylvestris</name>
    <name type="common">Wood tobacco</name>
    <name type="synonym">South American tobacco</name>
    <dbReference type="NCBI Taxonomy" id="4096"/>
    <lineage>
        <taxon>Eukaryota</taxon>
        <taxon>Viridiplantae</taxon>
        <taxon>Streptophyta</taxon>
        <taxon>Embryophyta</taxon>
        <taxon>Tracheophyta</taxon>
        <taxon>Spermatophyta</taxon>
        <taxon>Magnoliopsida</taxon>
        <taxon>eudicotyledons</taxon>
        <taxon>Gunneridae</taxon>
        <taxon>Pentapetalae</taxon>
        <taxon>asterids</taxon>
        <taxon>lamiids</taxon>
        <taxon>Solanales</taxon>
        <taxon>Solanaceae</taxon>
        <taxon>Nicotianoideae</taxon>
        <taxon>Nicotianeae</taxon>
        <taxon>Nicotiana</taxon>
    </lineage>
</organism>
<dbReference type="eggNOG" id="KOG0017">
    <property type="taxonomic scope" value="Eukaryota"/>
</dbReference>
<dbReference type="AlphaFoldDB" id="A0A1U7W547"/>
<reference evidence="2" key="2">
    <citation type="submission" date="2025-08" db="UniProtKB">
        <authorList>
            <consortium name="RefSeq"/>
        </authorList>
    </citation>
    <scope>IDENTIFICATION</scope>
    <source>
        <tissue evidence="2">Leaf</tissue>
    </source>
</reference>
<gene>
    <name evidence="2" type="primary">LOC104223899</name>
</gene>
<proteinExistence type="predicted"/>
<evidence type="ECO:0000313" key="1">
    <source>
        <dbReference type="Proteomes" id="UP000189701"/>
    </source>
</evidence>
<sequence length="265" mass="30451">MPWGSSQPLTKLEIIDGPSLYRPRNPNLMCKYHGTHGHMTEDCRQLREEVDLLFNEGHLHEYLSDRAKNHFRERDANRKNKPEEPQHVIHIIIGGVDVLQGPIFKRTKVSIIRDKRTRDYVPEDTLTFSKENIEALSQPHNDVLLGLLDQIIPPSRVLNGFNMANETTKGEIILPVNMARTIQDTKFHVIEGDMRYNALLGRPWIYSMRAMPSALHQMMKFPKKDSVKTLYGEHHATKEMFAVHDLAPVSTPSTSEKSKEKQVAK</sequence>